<accession>A0A1S5YDD2</accession>
<evidence type="ECO:0000313" key="1">
    <source>
        <dbReference type="EMBL" id="AQQ80007.1"/>
    </source>
</evidence>
<sequence length="176" mass="20897">MTSNFPFISELFLRIQDYYSSSGRDISFVKEIYGKELFSYYEKEGSCILVRNIIVASRLEDIYKHVPFNFIKQHQIFIIILYFDSLDFYKTPFKILKKKQTNIQTILNEFLSATTGSENIIIDERKKATFFSSSIGMKEFIFFLLSKYKKNIFNIVDLNLYNKNIIKDFQNFISIL</sequence>
<reference evidence="1 2" key="1">
    <citation type="journal article" date="2016" name="Genome Biol. Evol.">
        <title>Genome Sequencing of the Behavior Manipulating Virus LbFV Reveals a Possible New Virus Family.</title>
        <authorList>
            <person name="Lepetit D."/>
            <person name="Gillet B."/>
            <person name="Hughes S."/>
            <person name="Kraaijeveld K."/>
            <person name="Varaldi J."/>
        </authorList>
    </citation>
    <scope>NUCLEOTIDE SEQUENCE [LARGE SCALE GENOMIC DNA]</scope>
    <source>
        <strain evidence="1">Valence Gotheron</strain>
    </source>
</reference>
<protein>
    <submittedName>
        <fullName evidence="1">Uncharacterized protein</fullName>
    </submittedName>
</protein>
<dbReference type="EMBL" id="KY009685">
    <property type="protein sequence ID" value="AQQ80007.1"/>
    <property type="molecule type" value="Genomic_DNA"/>
</dbReference>
<gene>
    <name evidence="1" type="ORF">LbFV_ORF87</name>
</gene>
<proteinExistence type="predicted"/>
<keyword evidence="2" id="KW-1185">Reference proteome</keyword>
<organism evidence="1 2">
    <name type="scientific">Leptopilina boulardi filamentous virus</name>
    <dbReference type="NCBI Taxonomy" id="552509"/>
    <lineage>
        <taxon>Viruses</taxon>
        <taxon>Viruses incertae sedis</taxon>
        <taxon>Naldaviricetes</taxon>
        <taxon>Lefavirales</taxon>
        <taxon>Filamentoviridae</taxon>
        <taxon>Alphafilamentovirus</taxon>
        <taxon>Alphafilamentovirus leboulardi</taxon>
    </lineage>
</organism>
<dbReference type="GeneID" id="31050564"/>
<dbReference type="Proteomes" id="UP000203066">
    <property type="component" value="Segment"/>
</dbReference>
<evidence type="ECO:0000313" key="2">
    <source>
        <dbReference type="Proteomes" id="UP000203066"/>
    </source>
</evidence>
<name>A0A1S5YDD2_9VIRU</name>
<dbReference type="KEGG" id="vg:31050564"/>
<dbReference type="RefSeq" id="YP_009345691.1">
    <property type="nucleotide sequence ID" value="NC_033778.1"/>
</dbReference>